<dbReference type="PANTHER" id="PTHR30098">
    <property type="entry name" value="LEUCYL/PHENYLALANYL-TRNA--PROTEIN TRANSFERASE"/>
    <property type="match status" value="1"/>
</dbReference>
<proteinExistence type="inferred from homology"/>
<dbReference type="NCBIfam" id="TIGR00667">
    <property type="entry name" value="aat"/>
    <property type="match status" value="1"/>
</dbReference>
<dbReference type="InterPro" id="IPR016181">
    <property type="entry name" value="Acyl_CoA_acyltransferase"/>
</dbReference>
<comment type="catalytic activity">
    <reaction evidence="4">
        <text>N-terminal L-arginyl-[protein] + L-leucyl-tRNA(Leu) = N-terminal L-leucyl-L-arginyl-[protein] + tRNA(Leu) + H(+)</text>
        <dbReference type="Rhea" id="RHEA:50416"/>
        <dbReference type="Rhea" id="RHEA-COMP:9613"/>
        <dbReference type="Rhea" id="RHEA-COMP:9622"/>
        <dbReference type="Rhea" id="RHEA-COMP:12672"/>
        <dbReference type="Rhea" id="RHEA-COMP:12673"/>
        <dbReference type="ChEBI" id="CHEBI:15378"/>
        <dbReference type="ChEBI" id="CHEBI:64719"/>
        <dbReference type="ChEBI" id="CHEBI:78442"/>
        <dbReference type="ChEBI" id="CHEBI:78494"/>
        <dbReference type="ChEBI" id="CHEBI:133044"/>
        <dbReference type="EC" id="2.3.2.6"/>
    </reaction>
</comment>
<dbReference type="Gene3D" id="3.30.70.3550">
    <property type="entry name" value="Leucyl/phenylalanyl-tRNA-protein transferase, N-terminal domain"/>
    <property type="match status" value="1"/>
</dbReference>
<evidence type="ECO:0000256" key="2">
    <source>
        <dbReference type="ARBA" id="ARBA00022679"/>
    </source>
</evidence>
<dbReference type="EC" id="2.3.2.6" evidence="4"/>
<protein>
    <recommendedName>
        <fullName evidence="4">Leucyl/phenylalanyl-tRNA--protein transferase</fullName>
        <ecNumber evidence="4">2.3.2.6</ecNumber>
    </recommendedName>
    <alternativeName>
        <fullName evidence="4">L/F-transferase</fullName>
    </alternativeName>
    <alternativeName>
        <fullName evidence="4">Leucyltransferase</fullName>
    </alternativeName>
    <alternativeName>
        <fullName evidence="4">Phenyalanyltransferase</fullName>
    </alternativeName>
</protein>
<dbReference type="EMBL" id="CP089982">
    <property type="protein sequence ID" value="WXA93480.1"/>
    <property type="molecule type" value="Genomic_DNA"/>
</dbReference>
<dbReference type="InterPro" id="IPR042221">
    <property type="entry name" value="Leu/Phe-tRNA_Trfase_N"/>
</dbReference>
<sequence length="222" mass="25043">MRATEPPRTEIVFPDPRETPEPGIVAVGSDFRAGTLLQAYRRGIFPWPHGPHVLWFSPDPRAILPLEHELHWSRSLRRTLRKHPFEVTVDEAFTEVMKSCGSTRDATWITPSLARGYTTLHGLGWAHSVEVWERHGEERELVGGIYGVAIGSLFAGESMFHTRTDASKIAFATLAERLRRNGFTLFDVQVMSDHLASLGCIDVSRNEYLRRLGHALDVDAVF</sequence>
<organism evidence="5 6">
    <name type="scientific">Pendulispora brunnea</name>
    <dbReference type="NCBI Taxonomy" id="2905690"/>
    <lineage>
        <taxon>Bacteria</taxon>
        <taxon>Pseudomonadati</taxon>
        <taxon>Myxococcota</taxon>
        <taxon>Myxococcia</taxon>
        <taxon>Myxococcales</taxon>
        <taxon>Sorangiineae</taxon>
        <taxon>Pendulisporaceae</taxon>
        <taxon>Pendulispora</taxon>
    </lineage>
</organism>
<dbReference type="InterPro" id="IPR004616">
    <property type="entry name" value="Leu/Phe-tRNA_Trfase"/>
</dbReference>
<keyword evidence="3 4" id="KW-0012">Acyltransferase</keyword>
<keyword evidence="1 4" id="KW-0963">Cytoplasm</keyword>
<evidence type="ECO:0000256" key="4">
    <source>
        <dbReference type="HAMAP-Rule" id="MF_00688"/>
    </source>
</evidence>
<dbReference type="Pfam" id="PF03588">
    <property type="entry name" value="Leu_Phe_trans"/>
    <property type="match status" value="1"/>
</dbReference>
<dbReference type="SUPFAM" id="SSF55729">
    <property type="entry name" value="Acyl-CoA N-acyltransferases (Nat)"/>
    <property type="match status" value="1"/>
</dbReference>
<comment type="catalytic activity">
    <reaction evidence="4">
        <text>N-terminal L-lysyl-[protein] + L-leucyl-tRNA(Leu) = N-terminal L-leucyl-L-lysyl-[protein] + tRNA(Leu) + H(+)</text>
        <dbReference type="Rhea" id="RHEA:12340"/>
        <dbReference type="Rhea" id="RHEA-COMP:9613"/>
        <dbReference type="Rhea" id="RHEA-COMP:9622"/>
        <dbReference type="Rhea" id="RHEA-COMP:12670"/>
        <dbReference type="Rhea" id="RHEA-COMP:12671"/>
        <dbReference type="ChEBI" id="CHEBI:15378"/>
        <dbReference type="ChEBI" id="CHEBI:65249"/>
        <dbReference type="ChEBI" id="CHEBI:78442"/>
        <dbReference type="ChEBI" id="CHEBI:78494"/>
        <dbReference type="ChEBI" id="CHEBI:133043"/>
        <dbReference type="EC" id="2.3.2.6"/>
    </reaction>
</comment>
<comment type="similarity">
    <text evidence="4">Belongs to the L/F-transferase family.</text>
</comment>
<keyword evidence="2 4" id="KW-0808">Transferase</keyword>
<reference evidence="5 6" key="1">
    <citation type="submission" date="2021-12" db="EMBL/GenBank/DDBJ databases">
        <title>Discovery of the Pendulisporaceae a myxobacterial family with distinct sporulation behavior and unique specialized metabolism.</title>
        <authorList>
            <person name="Garcia R."/>
            <person name="Popoff A."/>
            <person name="Bader C.D."/>
            <person name="Loehr J."/>
            <person name="Walesch S."/>
            <person name="Walt C."/>
            <person name="Boldt J."/>
            <person name="Bunk B."/>
            <person name="Haeckl F.J.F.P.J."/>
            <person name="Gunesch A.P."/>
            <person name="Birkelbach J."/>
            <person name="Nuebel U."/>
            <person name="Pietschmann T."/>
            <person name="Bach T."/>
            <person name="Mueller R."/>
        </authorList>
    </citation>
    <scope>NUCLEOTIDE SEQUENCE [LARGE SCALE GENOMIC DNA]</scope>
    <source>
        <strain evidence="5 6">MSr12523</strain>
    </source>
</reference>
<gene>
    <name evidence="4 5" type="primary">aat</name>
    <name evidence="5" type="ORF">LZC95_44390</name>
</gene>
<dbReference type="GO" id="GO:0008914">
    <property type="term" value="F:leucyl-tRNA--protein transferase activity"/>
    <property type="evidence" value="ECO:0007669"/>
    <property type="project" value="UniProtKB-EC"/>
</dbReference>
<comment type="subcellular location">
    <subcellularLocation>
        <location evidence="4">Cytoplasm</location>
    </subcellularLocation>
</comment>
<evidence type="ECO:0000256" key="1">
    <source>
        <dbReference type="ARBA" id="ARBA00022490"/>
    </source>
</evidence>
<comment type="catalytic activity">
    <reaction evidence="4">
        <text>L-phenylalanyl-tRNA(Phe) + an N-terminal L-alpha-aminoacyl-[protein] = an N-terminal L-phenylalanyl-L-alpha-aminoacyl-[protein] + tRNA(Phe)</text>
        <dbReference type="Rhea" id="RHEA:43632"/>
        <dbReference type="Rhea" id="RHEA-COMP:9668"/>
        <dbReference type="Rhea" id="RHEA-COMP:9699"/>
        <dbReference type="Rhea" id="RHEA-COMP:10636"/>
        <dbReference type="Rhea" id="RHEA-COMP:10637"/>
        <dbReference type="ChEBI" id="CHEBI:78442"/>
        <dbReference type="ChEBI" id="CHEBI:78531"/>
        <dbReference type="ChEBI" id="CHEBI:78597"/>
        <dbReference type="ChEBI" id="CHEBI:83561"/>
        <dbReference type="EC" id="2.3.2.6"/>
    </reaction>
</comment>
<dbReference type="Gene3D" id="3.40.630.70">
    <property type="entry name" value="Leucyl/phenylalanyl-tRNA-protein transferase, C-terminal domain"/>
    <property type="match status" value="1"/>
</dbReference>
<dbReference type="InterPro" id="IPR042203">
    <property type="entry name" value="Leu/Phe-tRNA_Trfase_C"/>
</dbReference>
<evidence type="ECO:0000256" key="3">
    <source>
        <dbReference type="ARBA" id="ARBA00023315"/>
    </source>
</evidence>
<accession>A0ABZ2K450</accession>
<keyword evidence="6" id="KW-1185">Reference proteome</keyword>
<dbReference type="RefSeq" id="WP_394844080.1">
    <property type="nucleotide sequence ID" value="NZ_CP089982.1"/>
</dbReference>
<dbReference type="PANTHER" id="PTHR30098:SF2">
    <property type="entry name" value="LEUCYL_PHENYLALANYL-TRNA--PROTEIN TRANSFERASE"/>
    <property type="match status" value="1"/>
</dbReference>
<dbReference type="HAMAP" id="MF_00688">
    <property type="entry name" value="Leu_Phe_trans"/>
    <property type="match status" value="1"/>
</dbReference>
<dbReference type="Proteomes" id="UP001379533">
    <property type="component" value="Chromosome"/>
</dbReference>
<evidence type="ECO:0000313" key="5">
    <source>
        <dbReference type="EMBL" id="WXA93480.1"/>
    </source>
</evidence>
<name>A0ABZ2K450_9BACT</name>
<evidence type="ECO:0000313" key="6">
    <source>
        <dbReference type="Proteomes" id="UP001379533"/>
    </source>
</evidence>
<comment type="function">
    <text evidence="4">Functions in the N-end rule pathway of protein degradation where it conjugates Leu, Phe and, less efficiently, Met from aminoacyl-tRNAs to the N-termini of proteins containing an N-terminal arginine or lysine.</text>
</comment>